<dbReference type="KEGG" id="daa:AKL17_1293"/>
<dbReference type="OrthoDB" id="4964299at2"/>
<dbReference type="RefSeq" id="WP_066811690.1">
    <property type="nucleotide sequence ID" value="NZ_CP012661.1"/>
</dbReference>
<dbReference type="EMBL" id="CP012661">
    <property type="protein sequence ID" value="AMY68549.1"/>
    <property type="molecule type" value="Genomic_DNA"/>
</dbReference>
<dbReference type="STRING" id="1335048.AKL17_1293"/>
<dbReference type="Pfam" id="PF13704">
    <property type="entry name" value="Glyco_tranf_2_4"/>
    <property type="match status" value="1"/>
</dbReference>
<sequence length="353" mass="39028">MRRLAILTVKDEGAFVLEWLAFHRSIGFTDVLVFSNDCADGTDLMLDRLQEMGLLAHVPQAGPFPKGPQWAALNAAEGHPLKTAADWVMPLDIDEFVTIHLGDGSLDALLAAYPQATAFALTWRLFGNGGVIGYEDAPVTTQFTRAAPPGMVWPWRASMMKTLFRNDGSYARLGVHRPRQPDPARLDGQLWIGGTGAALPARYFRTGLYTQPSPEQYRIAQLNHYALGAMESYVVKCGRGRANRDASTFDMSYWVERNFDTVEDRSVAPAAARAAPLLAELRADPVLGPLHDRAVAWRHTRFKALMRDEPFRALFGRLLLTAPTRPMSPERLAIFLHHARRAAAETVAPPAGD</sequence>
<proteinExistence type="predicted"/>
<dbReference type="PATRIC" id="fig|1335048.3.peg.1344"/>
<gene>
    <name evidence="1" type="ORF">AKL17_1293</name>
</gene>
<evidence type="ECO:0000313" key="2">
    <source>
        <dbReference type="Proteomes" id="UP000076128"/>
    </source>
</evidence>
<reference evidence="1 2" key="1">
    <citation type="submission" date="2015-09" db="EMBL/GenBank/DDBJ databases">
        <title>Complete genome sequence of Defluviimonas alba cai42t isolated from an oilfield in Xinjiang.</title>
        <authorList>
            <person name="Geng S."/>
            <person name="Pan X."/>
            <person name="Wu X."/>
        </authorList>
    </citation>
    <scope>NUCLEOTIDE SEQUENCE [LARGE SCALE GENOMIC DNA]</scope>
    <source>
        <strain evidence="2">cai42</strain>
    </source>
</reference>
<evidence type="ECO:0000313" key="1">
    <source>
        <dbReference type="EMBL" id="AMY68549.1"/>
    </source>
</evidence>
<protein>
    <recommendedName>
        <fullName evidence="3">Glycosyl transferase family 2</fullName>
    </recommendedName>
</protein>
<dbReference type="AlphaFoldDB" id="A0A161HBU9"/>
<accession>A0A161HBU9</accession>
<dbReference type="Proteomes" id="UP000076128">
    <property type="component" value="Chromosome"/>
</dbReference>
<keyword evidence="2" id="KW-1185">Reference proteome</keyword>
<organism evidence="1 2">
    <name type="scientific">Frigidibacter mobilis</name>
    <dbReference type="NCBI Taxonomy" id="1335048"/>
    <lineage>
        <taxon>Bacteria</taxon>
        <taxon>Pseudomonadati</taxon>
        <taxon>Pseudomonadota</taxon>
        <taxon>Alphaproteobacteria</taxon>
        <taxon>Rhodobacterales</taxon>
        <taxon>Paracoccaceae</taxon>
        <taxon>Frigidibacter</taxon>
    </lineage>
</organism>
<evidence type="ECO:0008006" key="3">
    <source>
        <dbReference type="Google" id="ProtNLM"/>
    </source>
</evidence>
<name>A0A161HBU9_9RHOB</name>